<dbReference type="Pfam" id="PF23344">
    <property type="entry name" value="ZP-N"/>
    <property type="match status" value="1"/>
</dbReference>
<proteinExistence type="predicted"/>
<dbReference type="Pfam" id="PF07645">
    <property type="entry name" value="EGF_CA"/>
    <property type="match status" value="2"/>
</dbReference>
<dbReference type="InterPro" id="IPR055356">
    <property type="entry name" value="ZP-N"/>
</dbReference>
<evidence type="ECO:0000256" key="3">
    <source>
        <dbReference type="ARBA" id="ARBA00022737"/>
    </source>
</evidence>
<dbReference type="SMART" id="SM00217">
    <property type="entry name" value="WAP"/>
    <property type="match status" value="1"/>
</dbReference>
<feature type="region of interest" description="Disordered" evidence="7">
    <location>
        <begin position="1023"/>
        <end position="1072"/>
    </location>
</feature>
<dbReference type="SMART" id="SM00241">
    <property type="entry name" value="ZP"/>
    <property type="match status" value="1"/>
</dbReference>
<feature type="compositionally biased region" description="Polar residues" evidence="7">
    <location>
        <begin position="1039"/>
        <end position="1050"/>
    </location>
</feature>
<reference evidence="15" key="1">
    <citation type="journal article" date="2013" name="Science">
        <title>Comparative analysis of bat genomes provides insight into the evolution of flight and immunity.</title>
        <authorList>
            <person name="Zhang G."/>
            <person name="Cowled C."/>
            <person name="Shi Z."/>
            <person name="Huang Z."/>
            <person name="Bishop-Lilly K.A."/>
            <person name="Fang X."/>
            <person name="Wynne J.W."/>
            <person name="Xiong Z."/>
            <person name="Baker M.L."/>
            <person name="Zhao W."/>
            <person name="Tachedjian M."/>
            <person name="Zhu Y."/>
            <person name="Zhou P."/>
            <person name="Jiang X."/>
            <person name="Ng J."/>
            <person name="Yang L."/>
            <person name="Wu L."/>
            <person name="Xiao J."/>
            <person name="Feng Y."/>
            <person name="Chen Y."/>
            <person name="Sun X."/>
            <person name="Zhang Y."/>
            <person name="Marsh G.A."/>
            <person name="Crameri G."/>
            <person name="Broder C.C."/>
            <person name="Frey K.G."/>
            <person name="Wang L.F."/>
            <person name="Wang J."/>
        </authorList>
    </citation>
    <scope>NUCLEOTIDE SEQUENCE [LARGE SCALE GENOMIC DNA]</scope>
</reference>
<dbReference type="PROSITE" id="PS51390">
    <property type="entry name" value="WAP"/>
    <property type="match status" value="1"/>
</dbReference>
<dbReference type="GO" id="GO:0071944">
    <property type="term" value="C:cell periphery"/>
    <property type="evidence" value="ECO:0007669"/>
    <property type="project" value="UniProtKB-ARBA"/>
</dbReference>
<gene>
    <name evidence="14" type="ORF">PAL_GLEAN10008376</name>
</gene>
<evidence type="ECO:0000256" key="5">
    <source>
        <dbReference type="ARBA" id="ARBA00023180"/>
    </source>
</evidence>
<dbReference type="PROSITE" id="PS50026">
    <property type="entry name" value="EGF_3"/>
    <property type="match status" value="1"/>
</dbReference>
<feature type="domain" description="WAP" evidence="13">
    <location>
        <begin position="189"/>
        <end position="233"/>
    </location>
</feature>
<keyword evidence="8" id="KW-1133">Transmembrane helix</keyword>
<evidence type="ECO:0000313" key="15">
    <source>
        <dbReference type="Proteomes" id="UP000010552"/>
    </source>
</evidence>
<dbReference type="Pfam" id="PF00095">
    <property type="entry name" value="WAP"/>
    <property type="match status" value="1"/>
</dbReference>
<evidence type="ECO:0000256" key="7">
    <source>
        <dbReference type="SAM" id="MobiDB-lite"/>
    </source>
</evidence>
<dbReference type="Gene3D" id="2.60.40.3210">
    <property type="entry name" value="Zona pellucida, ZP-N domain"/>
    <property type="match status" value="1"/>
</dbReference>
<dbReference type="GO" id="GO:0030414">
    <property type="term" value="F:peptidase inhibitor activity"/>
    <property type="evidence" value="ECO:0007669"/>
    <property type="project" value="InterPro"/>
</dbReference>
<keyword evidence="8" id="KW-0472">Membrane</keyword>
<evidence type="ECO:0000259" key="11">
    <source>
        <dbReference type="PROSITE" id="PS51034"/>
    </source>
</evidence>
<sequence>MGWAANGTKGSDLPPTKGSDLPPTKGSDLLLTVAAVGEGLPPESQAGPDTPPGRLRLTHFLMDQGRRRATDPRPTMLGTLGLALLALLRAVGPSQASGFTEKGLSLLGYQLCNYSVTQNVQKVEAVQLSQATYAPCGGWIPWRRCPKTVYRTRYLAVDVPASRNVTDCCEGYEQLGLYCVLPLNRSSEFASRPGVCPTVGPEAPTSPCTLDADCPGLQKCCPWSGGHRCMVPAPQGRSPARSWYNVTSLVKMDFRELRQVDPSLLHHMRLLHSMVTGALRPMEATVYHLHSACGDTSTTVSQLLLGLPRPVPVANVSAMLDGVVKRIYEVVSLQVQDLNECSHEELNACAEGELCLNLEGSYQCVSHPESLTSSPQKPNCTCEGDPLIVEDYMALSVTSSSFQVSWSFNSTRKRTFHVQVYRGEELLRSAWTQGTTLDVAGLEAGVLYGVRTSYQACGTNVTARLTVKTDARVFEVTVTILNHSVAETLLSPGSLEHQRFSERLLHEVQGSLPPAVSDLYRRGKLRLQIVSLQAGGLVVKLKVTVQDPEFPVGVSTLAPMLPLLWASREFQIDQQGTLVQDWDECADGLEHDCSAAAQCINLEGSYTCRCLTARDANPSRAGRACAGDMVSPTGDALAPMMEVTVPALSTEPAAPGPESPTSSPSPEHLRGLPAASQAQTPEAQPRTGGSSMVGQDRNGTGQDTEEGVHGKAPGVGTGQWTASRTPRPTRSSLPGATGGPLDSPGWLLRSSTTEPPARPTPAEGPTGHTMWQASLPTWGTLPAPLEPTRPQDADPGPSGSPDLPLAPSPMSPEIPACVPAPVGKVTVSNVTGTGFHVAWAADLALRPTFQLTLTTTRRPAVRLQTRNASLALWGLEPGVLHRVDIVAKACGKESASTRLRVRTAARKLSGQVRITNVRYSEAFADTSSKEAQGFLELFFRVVRDSLPATMRQHLDTGGVQVEVARIANGSVVVEFHLLIVLDKIEMPPVSGALQDGPPLLPCDGSVCSLRHTCPTKLSVNHARAPRRHNATPGDAFLSCDSSDNTTQAPRSSLAPGLEQSPSPAETRAASPAPQGVLPRLSLAGAVRVLCEIEKVAIAVQRRFLQQESIPESSLYLGQPSCGVSDSNSTHVFLAAGWSECGTLVQSNMTDTVVRTTLRNDLSPDGIVHHLKILSPIRCAFRNDLLTSSGYMPEWGVYTIIEDLHGAGSFVTEMQLFIGDAPIPRNYSVSASDDVKIEVGLSTRKSNLKVVLTECWATPSSDALDPVMFGFINNSCPIPNTHTCVIENGSSSKAQFKLKIFSFINSSRVYLHCRLRVCMEAPGSSCRIVGEPPAAKPGLAPSSVVLIVVAVFALVTGAAALVIARYQRVTGKYNCKAQADDFSYQVFYD</sequence>
<feature type="region of interest" description="Disordered" evidence="7">
    <location>
        <begin position="1"/>
        <end position="27"/>
    </location>
</feature>
<dbReference type="InterPro" id="IPR011489">
    <property type="entry name" value="EMI_domain"/>
</dbReference>
<feature type="domain" description="EMI" evidence="12">
    <location>
        <begin position="108"/>
        <end position="181"/>
    </location>
</feature>
<dbReference type="Gene3D" id="2.60.40.4100">
    <property type="entry name" value="Zona pellucida, ZP-C domain"/>
    <property type="match status" value="1"/>
</dbReference>
<feature type="compositionally biased region" description="Polar residues" evidence="7">
    <location>
        <begin position="676"/>
        <end position="702"/>
    </location>
</feature>
<evidence type="ECO:0000256" key="4">
    <source>
        <dbReference type="ARBA" id="ARBA00023157"/>
    </source>
</evidence>
<dbReference type="InterPro" id="IPR001881">
    <property type="entry name" value="EGF-like_Ca-bd_dom"/>
</dbReference>
<name>L5KDD4_PTEAL</name>
<dbReference type="InterPro" id="IPR036645">
    <property type="entry name" value="Elafin-like_sf"/>
</dbReference>
<keyword evidence="1 6" id="KW-0245">EGF-like domain</keyword>
<dbReference type="EMBL" id="KB030891">
    <property type="protein sequence ID" value="ELK08483.1"/>
    <property type="molecule type" value="Genomic_DNA"/>
</dbReference>
<dbReference type="PANTHER" id="PTHR14002:SF22">
    <property type="entry name" value="UROMODULIN-LIKE 1"/>
    <property type="match status" value="1"/>
</dbReference>
<dbReference type="PANTHER" id="PTHR14002">
    <property type="entry name" value="ENDOGLIN/TGF-BETA RECEPTOR TYPE III"/>
    <property type="match status" value="1"/>
</dbReference>
<keyword evidence="5" id="KW-0325">Glycoprotein</keyword>
<dbReference type="STRING" id="9402.L5KDD4"/>
<evidence type="ECO:0000259" key="13">
    <source>
        <dbReference type="PROSITE" id="PS51390"/>
    </source>
</evidence>
<dbReference type="InterPro" id="IPR008197">
    <property type="entry name" value="WAP_dom"/>
</dbReference>
<dbReference type="CDD" id="cd00199">
    <property type="entry name" value="WAP"/>
    <property type="match status" value="1"/>
</dbReference>
<feature type="domain" description="SEA" evidence="9">
    <location>
        <begin position="470"/>
        <end position="584"/>
    </location>
</feature>
<evidence type="ECO:0000256" key="1">
    <source>
        <dbReference type="ARBA" id="ARBA00022536"/>
    </source>
</evidence>
<dbReference type="InParanoid" id="L5KDD4"/>
<keyword evidence="8" id="KW-0812">Transmembrane</keyword>
<dbReference type="InterPro" id="IPR000082">
    <property type="entry name" value="SEA_dom"/>
</dbReference>
<dbReference type="InterPro" id="IPR018097">
    <property type="entry name" value="EGF_Ca-bd_CS"/>
</dbReference>
<evidence type="ECO:0000259" key="12">
    <source>
        <dbReference type="PROSITE" id="PS51041"/>
    </source>
</evidence>
<comment type="caution">
    <text evidence="6">Lacks conserved residue(s) required for the propagation of feature annotation.</text>
</comment>
<protein>
    <submittedName>
        <fullName evidence="14">Uromodulin-like 1</fullName>
    </submittedName>
</protein>
<evidence type="ECO:0000259" key="9">
    <source>
        <dbReference type="PROSITE" id="PS50024"/>
    </source>
</evidence>
<feature type="region of interest" description="Disordered" evidence="7">
    <location>
        <begin position="649"/>
        <end position="812"/>
    </location>
</feature>
<evidence type="ECO:0000256" key="2">
    <source>
        <dbReference type="ARBA" id="ARBA00022729"/>
    </source>
</evidence>
<organism evidence="14 15">
    <name type="scientific">Pteropus alecto</name>
    <name type="common">Black flying fox</name>
    <dbReference type="NCBI Taxonomy" id="9402"/>
    <lineage>
        <taxon>Eukaryota</taxon>
        <taxon>Metazoa</taxon>
        <taxon>Chordata</taxon>
        <taxon>Craniata</taxon>
        <taxon>Vertebrata</taxon>
        <taxon>Euteleostomi</taxon>
        <taxon>Mammalia</taxon>
        <taxon>Eutheria</taxon>
        <taxon>Laurasiatheria</taxon>
        <taxon>Chiroptera</taxon>
        <taxon>Yinpterochiroptera</taxon>
        <taxon>Pteropodoidea</taxon>
        <taxon>Pteropodidae</taxon>
        <taxon>Pteropodinae</taxon>
        <taxon>Pteropus</taxon>
    </lineage>
</organism>
<feature type="transmembrane region" description="Helical" evidence="8">
    <location>
        <begin position="1343"/>
        <end position="1363"/>
    </location>
</feature>
<feature type="domain" description="ZP" evidence="11">
    <location>
        <begin position="1089"/>
        <end position="1332"/>
    </location>
</feature>
<dbReference type="SUPFAM" id="SSF57256">
    <property type="entry name" value="Elafin-like"/>
    <property type="match status" value="1"/>
</dbReference>
<dbReference type="InterPro" id="IPR049883">
    <property type="entry name" value="NOTCH1_EGF-like"/>
</dbReference>
<dbReference type="PROSITE" id="PS51034">
    <property type="entry name" value="ZP_2"/>
    <property type="match status" value="1"/>
</dbReference>
<dbReference type="InterPro" id="IPR055355">
    <property type="entry name" value="ZP-C"/>
</dbReference>
<dbReference type="PROSITE" id="PS51041">
    <property type="entry name" value="EMI"/>
    <property type="match status" value="1"/>
</dbReference>
<keyword evidence="2" id="KW-0732">Signal</keyword>
<dbReference type="InterPro" id="IPR000742">
    <property type="entry name" value="EGF"/>
</dbReference>
<evidence type="ECO:0000256" key="6">
    <source>
        <dbReference type="PROSITE-ProRule" id="PRU00076"/>
    </source>
</evidence>
<dbReference type="FunCoup" id="L5KDD4">
    <property type="interactions" value="15"/>
</dbReference>
<dbReference type="eggNOG" id="ENOG502QVDQ">
    <property type="taxonomic scope" value="Eukaryota"/>
</dbReference>
<accession>L5KDD4</accession>
<dbReference type="Proteomes" id="UP000010552">
    <property type="component" value="Unassembled WGS sequence"/>
</dbReference>
<dbReference type="CDD" id="cd00054">
    <property type="entry name" value="EGF_CA"/>
    <property type="match status" value="2"/>
</dbReference>
<dbReference type="GO" id="GO:0005576">
    <property type="term" value="C:extracellular region"/>
    <property type="evidence" value="ECO:0007669"/>
    <property type="project" value="InterPro"/>
</dbReference>
<dbReference type="PROSITE" id="PS00010">
    <property type="entry name" value="ASX_HYDROXYL"/>
    <property type="match status" value="1"/>
</dbReference>
<dbReference type="GO" id="GO:0005509">
    <property type="term" value="F:calcium ion binding"/>
    <property type="evidence" value="ECO:0007669"/>
    <property type="project" value="InterPro"/>
</dbReference>
<dbReference type="SUPFAM" id="SSF57196">
    <property type="entry name" value="EGF/Laminin"/>
    <property type="match status" value="1"/>
</dbReference>
<evidence type="ECO:0000313" key="14">
    <source>
        <dbReference type="EMBL" id="ELK08483.1"/>
    </source>
</evidence>
<evidence type="ECO:0000256" key="8">
    <source>
        <dbReference type="SAM" id="Phobius"/>
    </source>
</evidence>
<feature type="compositionally biased region" description="Polar residues" evidence="7">
    <location>
        <begin position="718"/>
        <end position="734"/>
    </location>
</feature>
<dbReference type="Gene3D" id="4.10.75.10">
    <property type="entry name" value="Elafin-like"/>
    <property type="match status" value="1"/>
</dbReference>
<feature type="compositionally biased region" description="Low complexity" evidence="7">
    <location>
        <begin position="749"/>
        <end position="767"/>
    </location>
</feature>
<keyword evidence="3" id="KW-0677">Repeat</keyword>
<dbReference type="Gene3D" id="2.10.25.10">
    <property type="entry name" value="Laminin"/>
    <property type="match status" value="1"/>
</dbReference>
<dbReference type="InterPro" id="IPR042235">
    <property type="entry name" value="ZP-C_dom"/>
</dbReference>
<dbReference type="SMART" id="SM00179">
    <property type="entry name" value="EGF_CA"/>
    <property type="match status" value="2"/>
</dbReference>
<dbReference type="PROSITE" id="PS50024">
    <property type="entry name" value="SEA"/>
    <property type="match status" value="1"/>
</dbReference>
<feature type="domain" description="EGF-like" evidence="10">
    <location>
        <begin position="581"/>
        <end position="626"/>
    </location>
</feature>
<evidence type="ECO:0000259" key="10">
    <source>
        <dbReference type="PROSITE" id="PS50026"/>
    </source>
</evidence>
<dbReference type="InterPro" id="IPR036116">
    <property type="entry name" value="FN3_sf"/>
</dbReference>
<dbReference type="SUPFAM" id="SSF49265">
    <property type="entry name" value="Fibronectin type III"/>
    <property type="match status" value="1"/>
</dbReference>
<keyword evidence="4" id="KW-1015">Disulfide bond</keyword>
<dbReference type="InterPro" id="IPR000152">
    <property type="entry name" value="EGF-type_Asp/Asn_hydroxyl_site"/>
</dbReference>
<dbReference type="InterPro" id="IPR001507">
    <property type="entry name" value="ZP_dom"/>
</dbReference>
<dbReference type="Pfam" id="PF00100">
    <property type="entry name" value="Zona_pellucida"/>
    <property type="match status" value="1"/>
</dbReference>
<dbReference type="PROSITE" id="PS01187">
    <property type="entry name" value="EGF_CA"/>
    <property type="match status" value="2"/>
</dbReference>
<dbReference type="FunFam" id="2.10.25.10:FF:000038">
    <property type="entry name" value="Fibrillin 2"/>
    <property type="match status" value="1"/>
</dbReference>
<keyword evidence="15" id="KW-1185">Reference proteome</keyword>